<reference evidence="1" key="1">
    <citation type="submission" date="2018-05" db="EMBL/GenBank/DDBJ databases">
        <authorList>
            <person name="Lanie J.A."/>
            <person name="Ng W.-L."/>
            <person name="Kazmierczak K.M."/>
            <person name="Andrzejewski T.M."/>
            <person name="Davidsen T.M."/>
            <person name="Wayne K.J."/>
            <person name="Tettelin H."/>
            <person name="Glass J.I."/>
            <person name="Rusch D."/>
            <person name="Podicherti R."/>
            <person name="Tsui H.-C.T."/>
            <person name="Winkler M.E."/>
        </authorList>
    </citation>
    <scope>NUCLEOTIDE SEQUENCE</scope>
</reference>
<dbReference type="AlphaFoldDB" id="A0A382CPF6"/>
<accession>A0A382CPF6</accession>
<feature type="non-terminal residue" evidence="1">
    <location>
        <position position="1"/>
    </location>
</feature>
<dbReference type="InterPro" id="IPR019734">
    <property type="entry name" value="TPR_rpt"/>
</dbReference>
<organism evidence="1">
    <name type="scientific">marine metagenome</name>
    <dbReference type="NCBI Taxonomy" id="408172"/>
    <lineage>
        <taxon>unclassified sequences</taxon>
        <taxon>metagenomes</taxon>
        <taxon>ecological metagenomes</taxon>
    </lineage>
</organism>
<dbReference type="Pfam" id="PF13432">
    <property type="entry name" value="TPR_16"/>
    <property type="match status" value="1"/>
</dbReference>
<dbReference type="SUPFAM" id="SSF48452">
    <property type="entry name" value="TPR-like"/>
    <property type="match status" value="2"/>
</dbReference>
<name>A0A382CPF6_9ZZZZ</name>
<dbReference type="Pfam" id="PF13174">
    <property type="entry name" value="TPR_6"/>
    <property type="match status" value="1"/>
</dbReference>
<sequence length="467" mass="53848">DPSILSMDIANYHYSRKSFKIAVIEYLNYLSSHPVQIKMITDRILLISDDDDAHEIIVNALNNSIKKDAKLYRPLLADFYFKTQQFDEAFTQHMTLNFSTEKDINRWLEFANGLRIESQYEMAVSAYETILLQTNVQNSTKAVGQALLGLGKTFEDNIIPSEDQSLSFVSFFGDNLFFEDPFYHQKNISVQSLDTAFELYDSLLTTMPSSSFSASAYHRLGEIQFRLLNDFDGALKAYRAALKSAPKSKLRKEIQLRIGEMYLSKGDLDESQRYFGKLKKRGAEFQYRFILTKLFSGEIDTAFSLLEQTIKNSQPLSPNFNDLLELRNFISQYFQDGTDTDKHAFELFVFGEFYLRQKKLPESAASYAFIQENYPGASISDVAILREALVRLKLNQLPEAEILAEQLTKTKLADKGWVLLGEIQEKIKGNPEEALNFYYRFLEECPESYLTEPVRLHIRKLKDHLKS</sequence>
<gene>
    <name evidence="1" type="ORF">METZ01_LOCUS180952</name>
</gene>
<evidence type="ECO:0000313" key="1">
    <source>
        <dbReference type="EMBL" id="SVB28098.1"/>
    </source>
</evidence>
<dbReference type="EMBL" id="UINC01035538">
    <property type="protein sequence ID" value="SVB28098.1"/>
    <property type="molecule type" value="Genomic_DNA"/>
</dbReference>
<dbReference type="Gene3D" id="1.25.40.10">
    <property type="entry name" value="Tetratricopeptide repeat domain"/>
    <property type="match status" value="2"/>
</dbReference>
<dbReference type="InterPro" id="IPR011990">
    <property type="entry name" value="TPR-like_helical_dom_sf"/>
</dbReference>
<proteinExistence type="predicted"/>
<protein>
    <submittedName>
        <fullName evidence="1">Uncharacterized protein</fullName>
    </submittedName>
</protein>